<proteinExistence type="predicted"/>
<dbReference type="PROSITE" id="PS50005">
    <property type="entry name" value="TPR"/>
    <property type="match status" value="2"/>
</dbReference>
<reference evidence="5 6" key="1">
    <citation type="journal article" date="2013" name="Genome Biol.">
        <title>Genome of Acanthamoeba castellanii highlights extensive lateral gene transfer and early evolution of tyrosine kinase signaling.</title>
        <authorList>
            <person name="Clarke M."/>
            <person name="Lohan A.J."/>
            <person name="Liu B."/>
            <person name="Lagkouvardos I."/>
            <person name="Roy S."/>
            <person name="Zafar N."/>
            <person name="Bertelli C."/>
            <person name="Schilde C."/>
            <person name="Kianianmomeni A."/>
            <person name="Burglin T.R."/>
            <person name="Frech C."/>
            <person name="Turcotte B."/>
            <person name="Kopec K.O."/>
            <person name="Synnott J.M."/>
            <person name="Choo C."/>
            <person name="Paponov I."/>
            <person name="Finkler A."/>
            <person name="Soon Heng Tan C."/>
            <person name="Hutchins A.P."/>
            <person name="Weinmeier T."/>
            <person name="Rattei T."/>
            <person name="Chu J.S."/>
            <person name="Gimenez G."/>
            <person name="Irimia M."/>
            <person name="Rigden D.J."/>
            <person name="Fitzpatrick D.A."/>
            <person name="Lorenzo-Morales J."/>
            <person name="Bateman A."/>
            <person name="Chiu C.H."/>
            <person name="Tang P."/>
            <person name="Hegemann P."/>
            <person name="Fromm H."/>
            <person name="Raoult D."/>
            <person name="Greub G."/>
            <person name="Miranda-Saavedra D."/>
            <person name="Chen N."/>
            <person name="Nash P."/>
            <person name="Ginger M.L."/>
            <person name="Horn M."/>
            <person name="Schaap P."/>
            <person name="Caler L."/>
            <person name="Loftus B."/>
        </authorList>
    </citation>
    <scope>NUCLEOTIDE SEQUENCE [LARGE SCALE GENOMIC DNA]</scope>
    <source>
        <strain evidence="5 6">Neff</strain>
    </source>
</reference>
<dbReference type="PANTHER" id="PTHR11242:SF18">
    <property type="entry name" value="PEPTIDYLPROLYL ISOMERASE"/>
    <property type="match status" value="1"/>
</dbReference>
<feature type="repeat" description="TPR" evidence="3">
    <location>
        <begin position="81"/>
        <end position="114"/>
    </location>
</feature>
<sequence length="195" mass="21583">MSSGKTNEDKIATAQQLKEEGNSFVKQQDYGKALLAYHKAWLYVKGLGDDGSGGKFAMMRKNSGQEALSSGQTSEIKAISLALHLNMALCHFKQDKFDRVIDDCNKALQLEPSSVKALFRRGQAYLKLRDSDKAAVDLNKAAQLDPSDKAIQLEIRRLKQFEKAQSDKQKKALAGLFDRMSAEEEKPPATSSAQQ</sequence>
<dbReference type="GeneID" id="14920217"/>
<dbReference type="FunFam" id="1.25.40.10:FF:000052">
    <property type="entry name" value="Aryl-hydrocarbon-interacting protein-like 1"/>
    <property type="match status" value="1"/>
</dbReference>
<protein>
    <submittedName>
        <fullName evidence="5">Tetratricopeptide repeat domain containing protein</fullName>
    </submittedName>
</protein>
<evidence type="ECO:0000256" key="1">
    <source>
        <dbReference type="ARBA" id="ARBA00022737"/>
    </source>
</evidence>
<feature type="repeat" description="TPR" evidence="3">
    <location>
        <begin position="115"/>
        <end position="148"/>
    </location>
</feature>
<organism evidence="5 6">
    <name type="scientific">Acanthamoeba castellanii (strain ATCC 30010 / Neff)</name>
    <dbReference type="NCBI Taxonomy" id="1257118"/>
    <lineage>
        <taxon>Eukaryota</taxon>
        <taxon>Amoebozoa</taxon>
        <taxon>Discosea</taxon>
        <taxon>Longamoebia</taxon>
        <taxon>Centramoebida</taxon>
        <taxon>Acanthamoebidae</taxon>
        <taxon>Acanthamoeba</taxon>
    </lineage>
</organism>
<feature type="region of interest" description="Disordered" evidence="4">
    <location>
        <begin position="175"/>
        <end position="195"/>
    </location>
</feature>
<dbReference type="SMART" id="SM00028">
    <property type="entry name" value="TPR"/>
    <property type="match status" value="3"/>
</dbReference>
<evidence type="ECO:0000313" key="5">
    <source>
        <dbReference type="EMBL" id="ELR19437.1"/>
    </source>
</evidence>
<dbReference type="OMA" id="RSSGCGQ"/>
<gene>
    <name evidence="5" type="ORF">ACA1_266940</name>
</gene>
<name>L8H2H1_ACACF</name>
<evidence type="ECO:0000256" key="3">
    <source>
        <dbReference type="PROSITE-ProRule" id="PRU00339"/>
    </source>
</evidence>
<dbReference type="Pfam" id="PF00515">
    <property type="entry name" value="TPR_1"/>
    <property type="match status" value="2"/>
</dbReference>
<keyword evidence="6" id="KW-1185">Reference proteome</keyword>
<dbReference type="Proteomes" id="UP000011083">
    <property type="component" value="Unassembled WGS sequence"/>
</dbReference>
<dbReference type="KEGG" id="acan:ACA1_266940"/>
<dbReference type="RefSeq" id="XP_004341523.1">
    <property type="nucleotide sequence ID" value="XM_004341475.1"/>
</dbReference>
<dbReference type="PANTHER" id="PTHR11242">
    <property type="entry name" value="ARYL HYDROCARBON RECEPTOR INTERACTING PROTEIN RELATED"/>
    <property type="match status" value="1"/>
</dbReference>
<dbReference type="VEuPathDB" id="AmoebaDB:ACA1_266940"/>
<dbReference type="AlphaFoldDB" id="L8H2H1"/>
<dbReference type="STRING" id="1257118.L8H2H1"/>
<dbReference type="EMBL" id="KB007933">
    <property type="protein sequence ID" value="ELR19437.1"/>
    <property type="molecule type" value="Genomic_DNA"/>
</dbReference>
<dbReference type="SUPFAM" id="SSF48452">
    <property type="entry name" value="TPR-like"/>
    <property type="match status" value="1"/>
</dbReference>
<keyword evidence="1" id="KW-0677">Repeat</keyword>
<evidence type="ECO:0000256" key="4">
    <source>
        <dbReference type="SAM" id="MobiDB-lite"/>
    </source>
</evidence>
<dbReference type="InterPro" id="IPR011990">
    <property type="entry name" value="TPR-like_helical_dom_sf"/>
</dbReference>
<dbReference type="Gene3D" id="1.25.40.10">
    <property type="entry name" value="Tetratricopeptide repeat domain"/>
    <property type="match status" value="1"/>
</dbReference>
<accession>L8H2H1</accession>
<evidence type="ECO:0000256" key="2">
    <source>
        <dbReference type="ARBA" id="ARBA00022803"/>
    </source>
</evidence>
<keyword evidence="2 3" id="KW-0802">TPR repeat</keyword>
<dbReference type="OrthoDB" id="433738at2759"/>
<dbReference type="InterPro" id="IPR039663">
    <property type="entry name" value="AIP/AIPL1/TTC9"/>
</dbReference>
<evidence type="ECO:0000313" key="6">
    <source>
        <dbReference type="Proteomes" id="UP000011083"/>
    </source>
</evidence>
<dbReference type="InterPro" id="IPR019734">
    <property type="entry name" value="TPR_rpt"/>
</dbReference>